<protein>
    <recommendedName>
        <fullName evidence="3">Pseudomurein-binding protein</fullName>
    </recommendedName>
</protein>
<dbReference type="EMBL" id="CP017766">
    <property type="protein sequence ID" value="AUB56465.1"/>
    <property type="molecule type" value="Genomic_DNA"/>
</dbReference>
<evidence type="ECO:0000313" key="1">
    <source>
        <dbReference type="EMBL" id="AUB56465.1"/>
    </source>
</evidence>
<gene>
    <name evidence="1" type="ORF">BK007_10875</name>
</gene>
<dbReference type="Proteomes" id="UP000232806">
    <property type="component" value="Chromosome"/>
</dbReference>
<proteinExistence type="predicted"/>
<dbReference type="Pfam" id="PF09373">
    <property type="entry name" value="PMBR"/>
    <property type="match status" value="1"/>
</dbReference>
<dbReference type="AlphaFoldDB" id="A0A2H4VED9"/>
<accession>A0A2H4VED9</accession>
<organism evidence="1 2">
    <name type="scientific">Methanobacterium subterraneum</name>
    <dbReference type="NCBI Taxonomy" id="59277"/>
    <lineage>
        <taxon>Archaea</taxon>
        <taxon>Methanobacteriati</taxon>
        <taxon>Methanobacteriota</taxon>
        <taxon>Methanomada group</taxon>
        <taxon>Methanobacteria</taxon>
        <taxon>Methanobacteriales</taxon>
        <taxon>Methanobacteriaceae</taxon>
        <taxon>Methanobacterium</taxon>
    </lineage>
</organism>
<reference evidence="1 2" key="1">
    <citation type="submission" date="2016-10" db="EMBL/GenBank/DDBJ databases">
        <title>Comparative genomics between deep and shallow subseafloor isolates.</title>
        <authorList>
            <person name="Ishii S."/>
            <person name="Miller J.R."/>
            <person name="Sutton G."/>
            <person name="Suzuki S."/>
            <person name="Methe B."/>
            <person name="Inagaki F."/>
            <person name="Imachi H."/>
        </authorList>
    </citation>
    <scope>NUCLEOTIDE SEQUENCE [LARGE SCALE GENOMIC DNA]</scope>
    <source>
        <strain evidence="1 2">MO-MB1</strain>
    </source>
</reference>
<sequence>MAAGEPSTTFTIDQIKQAATTVRNYIETYDKLPDNVLIGTNTVTMPQFLELLTTATIRINNGNTNPIPLRNFTAPTSPIENIVAGNIYKTEYLKIANDIKNYMDTSGKTPDFAYKTSLGTYLRYENLVYMYSMILDYYNTSGNKAAFAAMKPITIINLPVLDTFTINQIKQAATTVRNYIENNQKLPDNVLIGTNTVTMPQFLELLTTATIRINNGNTNPIPLRNFTAPTSPIENIVAGNIYKTEYLKIANAVKNYMDSTGKTPNYVSPTSIGTQLRYENLVYMYSMILDYYNTSGNKAAFAAMNPWCVTCNPVLGTVTINQIKQAATTVRNYIETYDKLPDNVLIGTNTVTMPQFLELLTTATIRINNGNTNPIPLRNFTAPTSPIENIVAGNIYKTEYLKIANDIKNYMDTSGKTPDFAYKTSLGTYLRYENLVYMYSMILDYYNTSGNKAAFAAMKPITIINLPVLDTFTINQIKQAATTVRNYIETYDKLPDNVLIGTNTVTMPQFLELLTTATIRINNGNTNPIPLRNFTAPTSPIENIVAGNIYKTEYLKIANDIKNYMDTSRKTPDFAYKTSLGTYLRYENLVYMYSMILDYYNTSGNKAAFAAMKPWARSVYLTSDRIGTTVEEDWARIEGIRSILSSWGISVVGWGVGPDTQNGVLRDTSVPKNALIVDIYGGACAGTIYAMAQSYYLGIKGARKVFSIWTTEVGGWDIRNLPTKALNNGVNFLPRAHDDTFSTSLPDHGYNSAGVYTDGLNNPDQFLINHGYNFLVTSGNILEMATAILHQART</sequence>
<dbReference type="InterPro" id="IPR018975">
    <property type="entry name" value="Pseudomurein-binding_repeat"/>
</dbReference>
<evidence type="ECO:0000313" key="2">
    <source>
        <dbReference type="Proteomes" id="UP000232806"/>
    </source>
</evidence>
<name>A0A2H4VED9_9EURY</name>
<evidence type="ECO:0008006" key="3">
    <source>
        <dbReference type="Google" id="ProtNLM"/>
    </source>
</evidence>